<dbReference type="EMBL" id="JASZYV010000002">
    <property type="protein sequence ID" value="MDM0045263.1"/>
    <property type="molecule type" value="Genomic_DNA"/>
</dbReference>
<dbReference type="Pfam" id="PF03544">
    <property type="entry name" value="TonB_C"/>
    <property type="match status" value="1"/>
</dbReference>
<evidence type="ECO:0000313" key="8">
    <source>
        <dbReference type="Proteomes" id="UP001174908"/>
    </source>
</evidence>
<dbReference type="NCBIfam" id="TIGR01352">
    <property type="entry name" value="tonB_Cterm"/>
    <property type="match status" value="1"/>
</dbReference>
<organism evidence="7 8">
    <name type="scientific">Variovorax dokdonensis</name>
    <dbReference type="NCBI Taxonomy" id="344883"/>
    <lineage>
        <taxon>Bacteria</taxon>
        <taxon>Pseudomonadati</taxon>
        <taxon>Pseudomonadota</taxon>
        <taxon>Betaproteobacteria</taxon>
        <taxon>Burkholderiales</taxon>
        <taxon>Comamonadaceae</taxon>
        <taxon>Variovorax</taxon>
    </lineage>
</organism>
<protein>
    <submittedName>
        <fullName evidence="7">TonB family protein</fullName>
    </submittedName>
</protein>
<keyword evidence="2 5" id="KW-0812">Transmembrane</keyword>
<name>A0ABT7NBG0_9BURK</name>
<dbReference type="InterPro" id="IPR006260">
    <property type="entry name" value="TonB/TolA_C"/>
</dbReference>
<evidence type="ECO:0000256" key="3">
    <source>
        <dbReference type="ARBA" id="ARBA00022989"/>
    </source>
</evidence>
<gene>
    <name evidence="7" type="ORF">QTH91_12275</name>
</gene>
<keyword evidence="8" id="KW-1185">Reference proteome</keyword>
<comment type="subcellular location">
    <subcellularLocation>
        <location evidence="1">Membrane</location>
        <topology evidence="1">Single-pass membrane protein</topology>
    </subcellularLocation>
</comment>
<evidence type="ECO:0000259" key="6">
    <source>
        <dbReference type="PROSITE" id="PS52015"/>
    </source>
</evidence>
<dbReference type="SUPFAM" id="SSF74653">
    <property type="entry name" value="TolA/TonB C-terminal domain"/>
    <property type="match status" value="1"/>
</dbReference>
<dbReference type="Proteomes" id="UP001174908">
    <property type="component" value="Unassembled WGS sequence"/>
</dbReference>
<evidence type="ECO:0000256" key="5">
    <source>
        <dbReference type="SAM" id="Phobius"/>
    </source>
</evidence>
<comment type="caution">
    <text evidence="7">The sequence shown here is derived from an EMBL/GenBank/DDBJ whole genome shotgun (WGS) entry which is preliminary data.</text>
</comment>
<evidence type="ECO:0000313" key="7">
    <source>
        <dbReference type="EMBL" id="MDM0045263.1"/>
    </source>
</evidence>
<dbReference type="RefSeq" id="WP_286660351.1">
    <property type="nucleotide sequence ID" value="NZ_JASZYV010000002.1"/>
</dbReference>
<accession>A0ABT7NBG0</accession>
<keyword evidence="3 5" id="KW-1133">Transmembrane helix</keyword>
<evidence type="ECO:0000256" key="2">
    <source>
        <dbReference type="ARBA" id="ARBA00022692"/>
    </source>
</evidence>
<dbReference type="PROSITE" id="PS52015">
    <property type="entry name" value="TONB_CTD"/>
    <property type="match status" value="1"/>
</dbReference>
<keyword evidence="4 5" id="KW-0472">Membrane</keyword>
<proteinExistence type="predicted"/>
<sequence length="294" mass="32578">MSRHSNAKKKPQRQYSTLQIALVISVLAHAALLAVRFVDPQTFNRVFQDNALEVILVNARTNERADEAKAIAQTSLAGGGDLDKGRATSPLPPSAFTAIGDSIEDAQRQIESLQTQQMMLLAQIKQQLANMPVPDPRAAGAPNQDSAQEEKRKQLLDLLAEIERRVNEENARPRKRYVSPATREAAYAVYVDALRRRIEARGTENFPTSNGKKLYGELTMLVTVNFDGNLLGTEVVESSGDAQLDRRAQAIVRSAGNFGSFNPEMRKTTDQIVLPSRFKFTRDQTLEAQVTSTR</sequence>
<dbReference type="Gene3D" id="3.30.1150.10">
    <property type="match status" value="1"/>
</dbReference>
<feature type="transmembrane region" description="Helical" evidence="5">
    <location>
        <begin position="20"/>
        <end position="38"/>
    </location>
</feature>
<evidence type="ECO:0000256" key="1">
    <source>
        <dbReference type="ARBA" id="ARBA00004167"/>
    </source>
</evidence>
<feature type="domain" description="TonB C-terminal" evidence="6">
    <location>
        <begin position="190"/>
        <end position="287"/>
    </location>
</feature>
<dbReference type="InterPro" id="IPR037682">
    <property type="entry name" value="TonB_C"/>
</dbReference>
<evidence type="ECO:0000256" key="4">
    <source>
        <dbReference type="ARBA" id="ARBA00023136"/>
    </source>
</evidence>
<reference evidence="7" key="1">
    <citation type="submission" date="2023-06" db="EMBL/GenBank/DDBJ databases">
        <authorList>
            <person name="Jiang Y."/>
            <person name="Liu Q."/>
        </authorList>
    </citation>
    <scope>NUCLEOTIDE SEQUENCE</scope>
    <source>
        <strain evidence="7">CGMCC 1.12089</strain>
    </source>
</reference>